<dbReference type="PANTHER" id="PTHR11319">
    <property type="entry name" value="G PROTEIN-COUPLED RECEPTOR-RELATED"/>
    <property type="match status" value="1"/>
</dbReference>
<evidence type="ECO:0000313" key="12">
    <source>
        <dbReference type="Proteomes" id="UP000054408"/>
    </source>
</evidence>
<dbReference type="SMART" id="SM00710">
    <property type="entry name" value="PbH1"/>
    <property type="match status" value="10"/>
</dbReference>
<evidence type="ECO:0000313" key="11">
    <source>
        <dbReference type="EMBL" id="KNC46606.1"/>
    </source>
</evidence>
<sequence>MIHPLPNTALALVVVLVLALAGPTTAVTRLVATTGSDSGDCSVSPCLTLTYANGQALAADTILLAPGTYVMPPPPPAQPSVMVAVADLTITAALPATVTLQSVAAPATSTPIIGVSGAAVTGVTLSNLDFAVRAGPFVTGGGVQIKDSASVAVINCRFRMISTDAPDISNCVKFGVGVAVTTATAVVRDCTFNQLSCCSTGGGVFADAGADVEVHTSTFISNAVVGASGAGGAGVYFGSTVSSLVTAMVVANCTFTSNSVPFRNGGGIHGAGFATGTIYGSQLTSNQARNGGGIYTLGAAVTAYDLVLSSNTASAEGGGYALGIGSSLDIATSTISASVSQNGGGLYSKDAASISGRDLIFRDNESQFGAGASLLDGTGQFTFTNCRFESNRALDRGGGMLVRAQHTAVTDSVFVDNRGTSAGGAIDIQQTSQVEMAGLTMAVNIADVGAAVYTSGSSVLNVTDSVFQLGTASIGGGMYMAQQSVSRLERCVLRDNRGLSTGGSMYAADTAQIEMDNVDMLLSTTPYGGGCAFFERNAVIVMRNSRMSNCSSPSGEGGALFARQNVRLTLASMVFEDNLTGALGGAVFLSGEVIASLTNSTFRGNEAKGDGGALYMERDVVLVADDLLVEKNYSPKSGGVSVNGESRIEASRLVVRQHTLSSKSSEAPITNGGGIGCSGTATGAISDSLFEGNTVAGSGAALYTSSCVFNLTDVTVRNNDALLFGGGVHLQHESTIVGGSFEDNSARWGGGVYMLTDDAATRPSAALVGVVFARNDARGAGGGLYWEGVQPIHDPACAGCTFSANLAGGYGPDEATAASRIIILSRPPDELVAFVGSPPLSIEASLSFDVRVQVVDYYNETFQFSDPTARREMNAEVGAEAIPVGSENATVIGSNLVTIVDGFAEFTGLFLRGTRTRIPYNLVMTTTPASGVTKWEVVLEQCEAGFAEVAHPVFLFECIECPSGQFDLVRSTFCSNCPEGAICEGLTRIYALEDWWWDETSPDSKPRLYYCIPNRCCPVSQPGNRCQRSRPCADGWNQTSTLCSRCEDGKYEWNNECIPCDGTESWRFFLVFVICCAFVALLFGFGSKLGGEMRIFIFSSRPRRW</sequence>
<feature type="signal peptide" evidence="9">
    <location>
        <begin position="1"/>
        <end position="26"/>
    </location>
</feature>
<gene>
    <name evidence="11" type="ORF">AMSG_11742</name>
</gene>
<dbReference type="AlphaFoldDB" id="A0A0L0D357"/>
<evidence type="ECO:0000256" key="8">
    <source>
        <dbReference type="SAM" id="Phobius"/>
    </source>
</evidence>
<evidence type="ECO:0000256" key="7">
    <source>
        <dbReference type="ARBA" id="ARBA00023237"/>
    </source>
</evidence>
<protein>
    <recommendedName>
        <fullName evidence="10">Right handed beta helix domain-containing protein</fullName>
    </recommendedName>
</protein>
<keyword evidence="5 9" id="KW-0732">Signal</keyword>
<dbReference type="InterPro" id="IPR011050">
    <property type="entry name" value="Pectin_lyase_fold/virulence"/>
</dbReference>
<dbReference type="STRING" id="461836.A0A0L0D357"/>
<dbReference type="GeneID" id="25569657"/>
<keyword evidence="8" id="KW-0812">Transmembrane</keyword>
<keyword evidence="6 8" id="KW-0472">Membrane</keyword>
<evidence type="ECO:0000256" key="4">
    <source>
        <dbReference type="ARBA" id="ARBA00022525"/>
    </source>
</evidence>
<dbReference type="EMBL" id="GL349443">
    <property type="protein sequence ID" value="KNC46606.1"/>
    <property type="molecule type" value="Genomic_DNA"/>
</dbReference>
<name>A0A0L0D357_THETB</name>
<keyword evidence="8" id="KW-1133">Transmembrane helix</keyword>
<evidence type="ECO:0000256" key="1">
    <source>
        <dbReference type="ARBA" id="ARBA00004196"/>
    </source>
</evidence>
<dbReference type="RefSeq" id="XP_013760491.1">
    <property type="nucleotide sequence ID" value="XM_013905037.1"/>
</dbReference>
<evidence type="ECO:0000256" key="5">
    <source>
        <dbReference type="ARBA" id="ARBA00022729"/>
    </source>
</evidence>
<accession>A0A0L0D357</accession>
<keyword evidence="4" id="KW-0964">Secreted</keyword>
<feature type="chain" id="PRO_5005537155" description="Right handed beta helix domain-containing protein" evidence="9">
    <location>
        <begin position="27"/>
        <end position="1105"/>
    </location>
</feature>
<feature type="domain" description="Right handed beta helix" evidence="10">
    <location>
        <begin position="250"/>
        <end position="402"/>
    </location>
</feature>
<dbReference type="Pfam" id="PF13229">
    <property type="entry name" value="Beta_helix"/>
    <property type="match status" value="1"/>
</dbReference>
<evidence type="ECO:0000259" key="10">
    <source>
        <dbReference type="Pfam" id="PF13229"/>
    </source>
</evidence>
<dbReference type="OMA" id="CEITENF"/>
<reference evidence="11 12" key="1">
    <citation type="submission" date="2010-05" db="EMBL/GenBank/DDBJ databases">
        <title>The Genome Sequence of Thecamonas trahens ATCC 50062.</title>
        <authorList>
            <consortium name="The Broad Institute Genome Sequencing Platform"/>
            <person name="Russ C."/>
            <person name="Cuomo C."/>
            <person name="Shea T."/>
            <person name="Young S.K."/>
            <person name="Zeng Q."/>
            <person name="Koehrsen M."/>
            <person name="Haas B."/>
            <person name="Borodovsky M."/>
            <person name="Guigo R."/>
            <person name="Alvarado L."/>
            <person name="Berlin A."/>
            <person name="Bochicchio J."/>
            <person name="Borenstein D."/>
            <person name="Chapman S."/>
            <person name="Chen Z."/>
            <person name="Freedman E."/>
            <person name="Gellesch M."/>
            <person name="Goldberg J."/>
            <person name="Griggs A."/>
            <person name="Gujja S."/>
            <person name="Heilman E."/>
            <person name="Heiman D."/>
            <person name="Hepburn T."/>
            <person name="Howarth C."/>
            <person name="Jen D."/>
            <person name="Larson L."/>
            <person name="Mehta T."/>
            <person name="Park D."/>
            <person name="Pearson M."/>
            <person name="Roberts A."/>
            <person name="Saif S."/>
            <person name="Shenoy N."/>
            <person name="Sisk P."/>
            <person name="Stolte C."/>
            <person name="Sykes S."/>
            <person name="Thomson T."/>
            <person name="Walk T."/>
            <person name="White J."/>
            <person name="Yandava C."/>
            <person name="Burger G."/>
            <person name="Gray M.W."/>
            <person name="Holland P.W.H."/>
            <person name="King N."/>
            <person name="Lang F.B.F."/>
            <person name="Roger A.J."/>
            <person name="Ruiz-Trillo I."/>
            <person name="Lander E."/>
            <person name="Nusbaum C."/>
        </authorList>
    </citation>
    <scope>NUCLEOTIDE SEQUENCE [LARGE SCALE GENOMIC DNA]</scope>
    <source>
        <strain evidence="11 12">ATCC 50062</strain>
    </source>
</reference>
<dbReference type="Pfam" id="PF02415">
    <property type="entry name" value="Chlam_PMP"/>
    <property type="match status" value="2"/>
</dbReference>
<dbReference type="Proteomes" id="UP000054408">
    <property type="component" value="Unassembled WGS sequence"/>
</dbReference>
<dbReference type="OrthoDB" id="2016546at2759"/>
<feature type="transmembrane region" description="Helical" evidence="8">
    <location>
        <begin position="1066"/>
        <end position="1085"/>
    </location>
</feature>
<comment type="subcellular location">
    <subcellularLocation>
        <location evidence="1">Cell envelope</location>
    </subcellularLocation>
    <subcellularLocation>
        <location evidence="2">Cell outer membrane</location>
    </subcellularLocation>
    <subcellularLocation>
        <location evidence="3">Secreted</location>
    </subcellularLocation>
</comment>
<proteinExistence type="predicted"/>
<evidence type="ECO:0000256" key="3">
    <source>
        <dbReference type="ARBA" id="ARBA00004613"/>
    </source>
</evidence>
<dbReference type="InterPro" id="IPR003368">
    <property type="entry name" value="POMP_repeat"/>
</dbReference>
<dbReference type="InterPro" id="IPR012334">
    <property type="entry name" value="Pectin_lyas_fold"/>
</dbReference>
<dbReference type="InterPro" id="IPR039448">
    <property type="entry name" value="Beta_helix"/>
</dbReference>
<evidence type="ECO:0000256" key="9">
    <source>
        <dbReference type="SAM" id="SignalP"/>
    </source>
</evidence>
<dbReference type="SUPFAM" id="SSF51126">
    <property type="entry name" value="Pectin lyase-like"/>
    <property type="match status" value="2"/>
</dbReference>
<dbReference type="PANTHER" id="PTHR11319:SF35">
    <property type="entry name" value="OUTER MEMBRANE PROTEIN PMPC-RELATED"/>
    <property type="match status" value="1"/>
</dbReference>
<dbReference type="InterPro" id="IPR006626">
    <property type="entry name" value="PbH1"/>
</dbReference>
<keyword evidence="7" id="KW-0998">Cell outer membrane</keyword>
<dbReference type="Gene3D" id="2.160.20.10">
    <property type="entry name" value="Single-stranded right-handed beta-helix, Pectin lyase-like"/>
    <property type="match status" value="1"/>
</dbReference>
<evidence type="ECO:0000256" key="2">
    <source>
        <dbReference type="ARBA" id="ARBA00004442"/>
    </source>
</evidence>
<dbReference type="eggNOG" id="ENOG502S176">
    <property type="taxonomic scope" value="Eukaryota"/>
</dbReference>
<evidence type="ECO:0000256" key="6">
    <source>
        <dbReference type="ARBA" id="ARBA00023136"/>
    </source>
</evidence>
<dbReference type="GO" id="GO:0005576">
    <property type="term" value="C:extracellular region"/>
    <property type="evidence" value="ECO:0007669"/>
    <property type="project" value="UniProtKB-SubCell"/>
</dbReference>
<organism evidence="11 12">
    <name type="scientific">Thecamonas trahens ATCC 50062</name>
    <dbReference type="NCBI Taxonomy" id="461836"/>
    <lineage>
        <taxon>Eukaryota</taxon>
        <taxon>Apusozoa</taxon>
        <taxon>Apusomonadida</taxon>
        <taxon>Apusomonadidae</taxon>
        <taxon>Thecamonas</taxon>
    </lineage>
</organism>
<keyword evidence="12" id="KW-1185">Reference proteome</keyword>